<organism evidence="5 6">
    <name type="scientific">Vermiconidia calcicola</name>
    <dbReference type="NCBI Taxonomy" id="1690605"/>
    <lineage>
        <taxon>Eukaryota</taxon>
        <taxon>Fungi</taxon>
        <taxon>Dikarya</taxon>
        <taxon>Ascomycota</taxon>
        <taxon>Pezizomycotina</taxon>
        <taxon>Dothideomycetes</taxon>
        <taxon>Dothideomycetidae</taxon>
        <taxon>Mycosphaerellales</taxon>
        <taxon>Extremaceae</taxon>
        <taxon>Vermiconidia</taxon>
    </lineage>
</organism>
<evidence type="ECO:0000256" key="2">
    <source>
        <dbReference type="ARBA" id="ARBA00022801"/>
    </source>
</evidence>
<evidence type="ECO:0000259" key="4">
    <source>
        <dbReference type="Pfam" id="PF00857"/>
    </source>
</evidence>
<evidence type="ECO:0000256" key="3">
    <source>
        <dbReference type="SAM" id="MobiDB-lite"/>
    </source>
</evidence>
<comment type="caution">
    <text evidence="5">The sequence shown here is derived from an EMBL/GenBank/DDBJ whole genome shotgun (WGS) entry which is preliminary data.</text>
</comment>
<dbReference type="InterPro" id="IPR036380">
    <property type="entry name" value="Isochorismatase-like_sf"/>
</dbReference>
<dbReference type="GO" id="GO:0016787">
    <property type="term" value="F:hydrolase activity"/>
    <property type="evidence" value="ECO:0007669"/>
    <property type="project" value="UniProtKB-KW"/>
</dbReference>
<proteinExistence type="inferred from homology"/>
<reference evidence="5 6" key="1">
    <citation type="submission" date="2023-06" db="EMBL/GenBank/DDBJ databases">
        <title>Black Yeasts Isolated from many extreme environments.</title>
        <authorList>
            <person name="Coleine C."/>
            <person name="Stajich J.E."/>
            <person name="Selbmann L."/>
        </authorList>
    </citation>
    <scope>NUCLEOTIDE SEQUENCE [LARGE SCALE GENOMIC DNA]</scope>
    <source>
        <strain evidence="5 6">CCFEE 5887</strain>
    </source>
</reference>
<dbReference type="PANTHER" id="PTHR43540">
    <property type="entry name" value="PEROXYUREIDOACRYLATE/UREIDOACRYLATE AMIDOHYDROLASE-RELATED"/>
    <property type="match status" value="1"/>
</dbReference>
<dbReference type="Proteomes" id="UP001345827">
    <property type="component" value="Unassembled WGS sequence"/>
</dbReference>
<evidence type="ECO:0000313" key="6">
    <source>
        <dbReference type="Proteomes" id="UP001345827"/>
    </source>
</evidence>
<keyword evidence="6" id="KW-1185">Reference proteome</keyword>
<name>A0AAV9Q101_9PEZI</name>
<dbReference type="SUPFAM" id="SSF52499">
    <property type="entry name" value="Isochorismatase-like hydrolases"/>
    <property type="match status" value="1"/>
</dbReference>
<dbReference type="EMBL" id="JAXLQG010000017">
    <property type="protein sequence ID" value="KAK5531418.1"/>
    <property type="molecule type" value="Genomic_DNA"/>
</dbReference>
<dbReference type="Gene3D" id="3.40.50.850">
    <property type="entry name" value="Isochorismatase-like"/>
    <property type="match status" value="1"/>
</dbReference>
<evidence type="ECO:0000256" key="1">
    <source>
        <dbReference type="ARBA" id="ARBA00006336"/>
    </source>
</evidence>
<dbReference type="InterPro" id="IPR050272">
    <property type="entry name" value="Isochorismatase-like_hydrls"/>
</dbReference>
<dbReference type="AlphaFoldDB" id="A0AAV9Q101"/>
<protein>
    <recommendedName>
        <fullName evidence="4">Isochorismatase-like domain-containing protein</fullName>
    </recommendedName>
</protein>
<feature type="region of interest" description="Disordered" evidence="3">
    <location>
        <begin position="99"/>
        <end position="118"/>
    </location>
</feature>
<dbReference type="CDD" id="cd00431">
    <property type="entry name" value="cysteine_hydrolases"/>
    <property type="match status" value="1"/>
</dbReference>
<comment type="similarity">
    <text evidence="1">Belongs to the isochorismatase family.</text>
</comment>
<sequence length="219" mass="23403">MSTTLESMFNAADITTPGYYGPSETALLLLDFHTMFVKQAGGDKAPAALEVAAQLRTWAKEQGIQVIHALIDVNMTPFPTCKGSKGFASIAAAMQSTGTDVEPPELLSESSNGEDNDVTFTRKPGYVSALKSPGMEEFLQKRGIKSLVLTGLSTSGCVARTVFAASDAEYVVTVISDGCADRDADVHEMMVQRLLNNRAYVATAADFQKGFTEASSEKK</sequence>
<evidence type="ECO:0000313" key="5">
    <source>
        <dbReference type="EMBL" id="KAK5531418.1"/>
    </source>
</evidence>
<feature type="domain" description="Isochorismatase-like" evidence="4">
    <location>
        <begin position="25"/>
        <end position="206"/>
    </location>
</feature>
<gene>
    <name evidence="5" type="ORF">LTR25_008527</name>
</gene>
<accession>A0AAV9Q101</accession>
<keyword evidence="2" id="KW-0378">Hydrolase</keyword>
<dbReference type="Pfam" id="PF00857">
    <property type="entry name" value="Isochorismatase"/>
    <property type="match status" value="1"/>
</dbReference>
<dbReference type="PANTHER" id="PTHR43540:SF1">
    <property type="entry name" value="ISOCHORISMATASE HYDROLASE"/>
    <property type="match status" value="1"/>
</dbReference>
<dbReference type="InterPro" id="IPR000868">
    <property type="entry name" value="Isochorismatase-like_dom"/>
</dbReference>